<dbReference type="CDD" id="cd17039">
    <property type="entry name" value="Ubl_ubiquitin_like"/>
    <property type="match status" value="1"/>
</dbReference>
<dbReference type="Gene3D" id="3.10.20.90">
    <property type="entry name" value="Phosphatidylinositol 3-kinase Catalytic Subunit, Chain A, domain 1"/>
    <property type="match status" value="1"/>
</dbReference>
<dbReference type="GO" id="GO:0036503">
    <property type="term" value="P:ERAD pathway"/>
    <property type="evidence" value="ECO:0007669"/>
    <property type="project" value="TreeGrafter"/>
</dbReference>
<dbReference type="SUPFAM" id="SSF54236">
    <property type="entry name" value="Ubiquitin-like"/>
    <property type="match status" value="1"/>
</dbReference>
<gene>
    <name evidence="3" type="ORF">Ae201684_016722</name>
</gene>
<dbReference type="PANTHER" id="PTHR15204">
    <property type="entry name" value="LARGE PROLINE-RICH PROTEIN BAG6"/>
    <property type="match status" value="1"/>
</dbReference>
<dbReference type="Proteomes" id="UP000481153">
    <property type="component" value="Unassembled WGS sequence"/>
</dbReference>
<dbReference type="InterPro" id="IPR019956">
    <property type="entry name" value="Ubiquitin_dom"/>
</dbReference>
<proteinExistence type="predicted"/>
<dbReference type="PROSITE" id="PS50053">
    <property type="entry name" value="UBIQUITIN_2"/>
    <property type="match status" value="1"/>
</dbReference>
<accession>A0A6G0WBL7</accession>
<dbReference type="GO" id="GO:0051787">
    <property type="term" value="F:misfolded protein binding"/>
    <property type="evidence" value="ECO:0007669"/>
    <property type="project" value="TreeGrafter"/>
</dbReference>
<dbReference type="PANTHER" id="PTHR15204:SF0">
    <property type="entry name" value="LARGE PROLINE-RICH PROTEIN BAG6"/>
    <property type="match status" value="1"/>
</dbReference>
<dbReference type="AlphaFoldDB" id="A0A6G0WBL7"/>
<dbReference type="SMART" id="SM00213">
    <property type="entry name" value="UBQ"/>
    <property type="match status" value="1"/>
</dbReference>
<dbReference type="PRINTS" id="PR00348">
    <property type="entry name" value="UBIQUITIN"/>
</dbReference>
<protein>
    <recommendedName>
        <fullName evidence="2">Ubiquitin-like domain-containing protein</fullName>
    </recommendedName>
</protein>
<dbReference type="InterPro" id="IPR000626">
    <property type="entry name" value="Ubiquitin-like_dom"/>
</dbReference>
<evidence type="ECO:0000256" key="1">
    <source>
        <dbReference type="SAM" id="MobiDB-lite"/>
    </source>
</evidence>
<name>A0A6G0WBL7_9STRA</name>
<feature type="region of interest" description="Disordered" evidence="1">
    <location>
        <begin position="327"/>
        <end position="360"/>
    </location>
</feature>
<reference evidence="3 4" key="1">
    <citation type="submission" date="2019-07" db="EMBL/GenBank/DDBJ databases">
        <title>Genomics analysis of Aphanomyces spp. identifies a new class of oomycete effector associated with host adaptation.</title>
        <authorList>
            <person name="Gaulin E."/>
        </authorList>
    </citation>
    <scope>NUCLEOTIDE SEQUENCE [LARGE SCALE GENOMIC DNA]</scope>
    <source>
        <strain evidence="3 4">ATCC 201684</strain>
    </source>
</reference>
<dbReference type="VEuPathDB" id="FungiDB:AeMF1_010787"/>
<dbReference type="GO" id="GO:0071818">
    <property type="term" value="C:BAT3 complex"/>
    <property type="evidence" value="ECO:0007669"/>
    <property type="project" value="TreeGrafter"/>
</dbReference>
<sequence length="597" mass="65430">MNTSMHENDSSDGVGSSSDNAMMNLKLKFIHEEAIALTVERDISISNLKQRIFDTTGTAIDLQRLIYKGKVLRDHLCLYNYNFVDGDTIHVVASQRPTTPPVPSPAPSTQASVEDHVDPGQMSFQSLMETLVGSNDDTGSRSTARRGSPFIAMTFEPPPRMRTSNTPSRSTARRDFTTPQDLLEQAIHLRQAATRLSSLPMISLHPHQARLASSLNEFSHSLLILSRQVSSLAWALNRLDSERDLEDASIQGAISETLNLLGELGAFSTPLRQALSDLVRPPPTRSITVVDIVRVPEENTNRPAEPPSGNLILTLLQAVGNAVRGTRDAMDEGNSRSRTTALPAPPAASTSASTNTARVQEVHEHEMEGAMSTFIDARTPLLANDTPLTVVLDVVYGLMQSYFVPPHPLHALPEEFVAGLHRPLQHVVQSALGFSDQVAPSYLNKRIKTWAKAATRQYEGWLADALSSEAHVNLPQDCSDGMHCRLFVRLANLILLPPSSHSVFASEMQLLGRRFLSALLHVLLNLPSPSDAVVSALVQKIVYKTTEAARENDVINSDRVVVIRHVLHSVMHDQTEALFTHTLAVTQETPTSSQINV</sequence>
<dbReference type="InterPro" id="IPR029071">
    <property type="entry name" value="Ubiquitin-like_domsf"/>
</dbReference>
<feature type="region of interest" description="Disordered" evidence="1">
    <location>
        <begin position="95"/>
        <end position="114"/>
    </location>
</feature>
<keyword evidence="4" id="KW-1185">Reference proteome</keyword>
<feature type="domain" description="Ubiquitin-like" evidence="2">
    <location>
        <begin position="23"/>
        <end position="98"/>
    </location>
</feature>
<feature type="compositionally biased region" description="Low complexity" evidence="1">
    <location>
        <begin position="336"/>
        <end position="358"/>
    </location>
</feature>
<evidence type="ECO:0000259" key="2">
    <source>
        <dbReference type="PROSITE" id="PS50053"/>
    </source>
</evidence>
<dbReference type="EMBL" id="VJMJ01000266">
    <property type="protein sequence ID" value="KAF0724658.1"/>
    <property type="molecule type" value="Genomic_DNA"/>
</dbReference>
<evidence type="ECO:0000313" key="3">
    <source>
        <dbReference type="EMBL" id="KAF0724658.1"/>
    </source>
</evidence>
<organism evidence="3 4">
    <name type="scientific">Aphanomyces euteiches</name>
    <dbReference type="NCBI Taxonomy" id="100861"/>
    <lineage>
        <taxon>Eukaryota</taxon>
        <taxon>Sar</taxon>
        <taxon>Stramenopiles</taxon>
        <taxon>Oomycota</taxon>
        <taxon>Saprolegniomycetes</taxon>
        <taxon>Saprolegniales</taxon>
        <taxon>Verrucalvaceae</taxon>
        <taxon>Aphanomyces</taxon>
    </lineage>
</organism>
<dbReference type="GO" id="GO:0031593">
    <property type="term" value="F:polyubiquitin modification-dependent protein binding"/>
    <property type="evidence" value="ECO:0007669"/>
    <property type="project" value="TreeGrafter"/>
</dbReference>
<feature type="region of interest" description="Disordered" evidence="1">
    <location>
        <begin position="151"/>
        <end position="176"/>
    </location>
</feature>
<dbReference type="Pfam" id="PF00240">
    <property type="entry name" value="ubiquitin"/>
    <property type="match status" value="1"/>
</dbReference>
<comment type="caution">
    <text evidence="3">The sequence shown here is derived from an EMBL/GenBank/DDBJ whole genome shotgun (WGS) entry which is preliminary data.</text>
</comment>
<evidence type="ECO:0000313" key="4">
    <source>
        <dbReference type="Proteomes" id="UP000481153"/>
    </source>
</evidence>